<dbReference type="Proteomes" id="UP000176244">
    <property type="component" value="Unassembled WGS sequence"/>
</dbReference>
<gene>
    <name evidence="3" type="ORF">ACWI_22510</name>
</gene>
<accession>A0A1F2PH44</accession>
<dbReference type="STRING" id="52694.ACWI_22510"/>
<evidence type="ECO:0000256" key="2">
    <source>
        <dbReference type="SAM" id="SignalP"/>
    </source>
</evidence>
<keyword evidence="2" id="KW-0732">Signal</keyword>
<reference evidence="3 4" key="1">
    <citation type="submission" date="2015-09" db="EMBL/GenBank/DDBJ databases">
        <title>Genome sequence of Acetobacterium wieringae DSM 1911.</title>
        <authorList>
            <person name="Poehlein A."/>
            <person name="Bengelsdorf F.R."/>
            <person name="Schiel-Bengelsdorf B."/>
            <person name="Duerre P."/>
            <person name="Daniel R."/>
        </authorList>
    </citation>
    <scope>NUCLEOTIDE SEQUENCE [LARGE SCALE GENOMIC DNA]</scope>
    <source>
        <strain evidence="3 4">DSM 1911</strain>
    </source>
</reference>
<dbReference type="AlphaFoldDB" id="A0A1F2PH44"/>
<feature type="chain" id="PRO_5009478265" evidence="2">
    <location>
        <begin position="24"/>
        <end position="96"/>
    </location>
</feature>
<evidence type="ECO:0000256" key="1">
    <source>
        <dbReference type="SAM" id="MobiDB-lite"/>
    </source>
</evidence>
<feature type="signal peptide" evidence="2">
    <location>
        <begin position="1"/>
        <end position="23"/>
    </location>
</feature>
<dbReference type="EMBL" id="LKEU01000033">
    <property type="protein sequence ID" value="OFV70051.1"/>
    <property type="molecule type" value="Genomic_DNA"/>
</dbReference>
<comment type="caution">
    <text evidence="3">The sequence shown here is derived from an EMBL/GenBank/DDBJ whole genome shotgun (WGS) entry which is preliminary data.</text>
</comment>
<proteinExistence type="predicted"/>
<organism evidence="3 4">
    <name type="scientific">Acetobacterium wieringae</name>
    <dbReference type="NCBI Taxonomy" id="52694"/>
    <lineage>
        <taxon>Bacteria</taxon>
        <taxon>Bacillati</taxon>
        <taxon>Bacillota</taxon>
        <taxon>Clostridia</taxon>
        <taxon>Eubacteriales</taxon>
        <taxon>Eubacteriaceae</taxon>
        <taxon>Acetobacterium</taxon>
    </lineage>
</organism>
<feature type="region of interest" description="Disordered" evidence="1">
    <location>
        <begin position="68"/>
        <end position="96"/>
    </location>
</feature>
<dbReference type="OrthoDB" id="1779810at2"/>
<sequence length="96" mass="9736">MKTKLILVGSLALMLATAGSALAAPNHGAGTGACNGLTEQQRIERQASHDTNGDGICDNENCTQDGTAHQYGNGDGTCGGTKPQDGSGMRHGGRTH</sequence>
<dbReference type="PROSITE" id="PS51257">
    <property type="entry name" value="PROKAR_LIPOPROTEIN"/>
    <property type="match status" value="1"/>
</dbReference>
<name>A0A1F2PH44_9FIRM</name>
<dbReference type="RefSeq" id="WP_070371542.1">
    <property type="nucleotide sequence ID" value="NZ_JAYFRG010000033.1"/>
</dbReference>
<protein>
    <submittedName>
        <fullName evidence="3">Uncharacterized protein</fullName>
    </submittedName>
</protein>
<evidence type="ECO:0000313" key="3">
    <source>
        <dbReference type="EMBL" id="OFV70051.1"/>
    </source>
</evidence>
<evidence type="ECO:0000313" key="4">
    <source>
        <dbReference type="Proteomes" id="UP000176244"/>
    </source>
</evidence>